<accession>A0A8J6EGG5</accession>
<evidence type="ECO:0000313" key="3">
    <source>
        <dbReference type="Proteomes" id="UP000770717"/>
    </source>
</evidence>
<keyword evidence="1" id="KW-0472">Membrane</keyword>
<keyword evidence="1" id="KW-1133">Transmembrane helix</keyword>
<dbReference type="AlphaFoldDB" id="A0A8J6EGG5"/>
<proteinExistence type="predicted"/>
<name>A0A8J6EGG5_ELECQ</name>
<dbReference type="Proteomes" id="UP000770717">
    <property type="component" value="Unassembled WGS sequence"/>
</dbReference>
<keyword evidence="3" id="KW-1185">Reference proteome</keyword>
<organism evidence="2 3">
    <name type="scientific">Eleutherodactylus coqui</name>
    <name type="common">Puerto Rican coqui</name>
    <dbReference type="NCBI Taxonomy" id="57060"/>
    <lineage>
        <taxon>Eukaryota</taxon>
        <taxon>Metazoa</taxon>
        <taxon>Chordata</taxon>
        <taxon>Craniata</taxon>
        <taxon>Vertebrata</taxon>
        <taxon>Euteleostomi</taxon>
        <taxon>Amphibia</taxon>
        <taxon>Batrachia</taxon>
        <taxon>Anura</taxon>
        <taxon>Neobatrachia</taxon>
        <taxon>Hyloidea</taxon>
        <taxon>Eleutherodactylidae</taxon>
        <taxon>Eleutherodactylinae</taxon>
        <taxon>Eleutherodactylus</taxon>
        <taxon>Eleutherodactylus</taxon>
    </lineage>
</organism>
<keyword evidence="1" id="KW-0812">Transmembrane</keyword>
<sequence length="84" mass="9050">MVSGGNDTITVLLDITYNKDNTERRSLSSRLRPTVFRISATFITGIAEEDDGKQTGHGNGEPALRSAPLCALILLALLPVLLLK</sequence>
<evidence type="ECO:0000313" key="2">
    <source>
        <dbReference type="EMBL" id="KAG9468509.1"/>
    </source>
</evidence>
<dbReference type="EMBL" id="WNTK01000849">
    <property type="protein sequence ID" value="KAG9468509.1"/>
    <property type="molecule type" value="Genomic_DNA"/>
</dbReference>
<protein>
    <submittedName>
        <fullName evidence="2">Uncharacterized protein</fullName>
    </submittedName>
</protein>
<feature type="transmembrane region" description="Helical" evidence="1">
    <location>
        <begin position="63"/>
        <end position="83"/>
    </location>
</feature>
<reference evidence="2" key="1">
    <citation type="thesis" date="2020" institute="ProQuest LLC" country="789 East Eisenhower Parkway, Ann Arbor, MI, USA">
        <title>Comparative Genomics and Chromosome Evolution.</title>
        <authorList>
            <person name="Mudd A.B."/>
        </authorList>
    </citation>
    <scope>NUCLEOTIDE SEQUENCE</scope>
    <source>
        <strain evidence="2">HN-11 Male</strain>
        <tissue evidence="2">Kidney and liver</tissue>
    </source>
</reference>
<evidence type="ECO:0000256" key="1">
    <source>
        <dbReference type="SAM" id="Phobius"/>
    </source>
</evidence>
<gene>
    <name evidence="2" type="ORF">GDO78_022582</name>
</gene>
<comment type="caution">
    <text evidence="2">The sequence shown here is derived from an EMBL/GenBank/DDBJ whole genome shotgun (WGS) entry which is preliminary data.</text>
</comment>